<feature type="transmembrane region" description="Helical" evidence="16">
    <location>
        <begin position="83"/>
        <end position="104"/>
    </location>
</feature>
<keyword evidence="8" id="KW-1278">Translocase</keyword>
<accession>A0AA51RF44</accession>
<evidence type="ECO:0000256" key="11">
    <source>
        <dbReference type="ARBA" id="ARBA00023027"/>
    </source>
</evidence>
<keyword evidence="5" id="KW-0813">Transport</keyword>
<keyword evidence="7 16" id="KW-0812">Transmembrane</keyword>
<evidence type="ECO:0000256" key="5">
    <source>
        <dbReference type="ARBA" id="ARBA00022448"/>
    </source>
</evidence>
<reference evidence="17" key="1">
    <citation type="submission" date="2022-08" db="EMBL/GenBank/DDBJ databases">
        <authorList>
            <person name="Ma S.S."/>
            <person name="Lin Q.Q."/>
            <person name="Wang X.X."/>
            <person name="Qin G.G."/>
        </authorList>
    </citation>
    <scope>NUCLEOTIDE SEQUENCE</scope>
</reference>
<protein>
    <recommendedName>
        <fullName evidence="4">NADH-ubiquinone oxidoreductase chain 6</fullName>
        <ecNumber evidence="3">7.1.1.2</ecNumber>
    </recommendedName>
    <alternativeName>
        <fullName evidence="14">NADH dehydrogenase subunit 6</fullName>
    </alternativeName>
</protein>
<evidence type="ECO:0000256" key="16">
    <source>
        <dbReference type="SAM" id="Phobius"/>
    </source>
</evidence>
<evidence type="ECO:0000256" key="6">
    <source>
        <dbReference type="ARBA" id="ARBA00022660"/>
    </source>
</evidence>
<evidence type="ECO:0000256" key="9">
    <source>
        <dbReference type="ARBA" id="ARBA00022982"/>
    </source>
</evidence>
<keyword evidence="11" id="KW-0520">NAD</keyword>
<dbReference type="PANTHER" id="PTHR11435">
    <property type="entry name" value="NADH UBIQUINONE OXIDOREDUCTASE SUBUNIT ND6"/>
    <property type="match status" value="1"/>
</dbReference>
<geneLocation type="mitochondrion" evidence="17"/>
<comment type="catalytic activity">
    <reaction evidence="15">
        <text>a ubiquinone + NADH + 5 H(+)(in) = a ubiquinol + NAD(+) + 4 H(+)(out)</text>
        <dbReference type="Rhea" id="RHEA:29091"/>
        <dbReference type="Rhea" id="RHEA-COMP:9565"/>
        <dbReference type="Rhea" id="RHEA-COMP:9566"/>
        <dbReference type="ChEBI" id="CHEBI:15378"/>
        <dbReference type="ChEBI" id="CHEBI:16389"/>
        <dbReference type="ChEBI" id="CHEBI:17976"/>
        <dbReference type="ChEBI" id="CHEBI:57540"/>
        <dbReference type="ChEBI" id="CHEBI:57945"/>
        <dbReference type="EC" id="7.1.1.2"/>
    </reaction>
</comment>
<evidence type="ECO:0000256" key="2">
    <source>
        <dbReference type="ARBA" id="ARBA00005698"/>
    </source>
</evidence>
<keyword evidence="10 16" id="KW-1133">Transmembrane helix</keyword>
<keyword evidence="13 16" id="KW-0472">Membrane</keyword>
<keyword evidence="12 17" id="KW-0496">Mitochondrion</keyword>
<evidence type="ECO:0000256" key="7">
    <source>
        <dbReference type="ARBA" id="ARBA00022692"/>
    </source>
</evidence>
<dbReference type="GO" id="GO:0008137">
    <property type="term" value="F:NADH dehydrogenase (ubiquinone) activity"/>
    <property type="evidence" value="ECO:0007669"/>
    <property type="project" value="UniProtKB-EC"/>
</dbReference>
<evidence type="ECO:0000256" key="14">
    <source>
        <dbReference type="ARBA" id="ARBA00031019"/>
    </source>
</evidence>
<evidence type="ECO:0000256" key="10">
    <source>
        <dbReference type="ARBA" id="ARBA00022989"/>
    </source>
</evidence>
<evidence type="ECO:0000256" key="12">
    <source>
        <dbReference type="ARBA" id="ARBA00023128"/>
    </source>
</evidence>
<evidence type="ECO:0000256" key="3">
    <source>
        <dbReference type="ARBA" id="ARBA00012944"/>
    </source>
</evidence>
<evidence type="ECO:0000256" key="8">
    <source>
        <dbReference type="ARBA" id="ARBA00022967"/>
    </source>
</evidence>
<dbReference type="AlphaFoldDB" id="A0AA51RF44"/>
<dbReference type="EMBL" id="OP265093">
    <property type="protein sequence ID" value="WMQ53178.1"/>
    <property type="molecule type" value="Genomic_DNA"/>
</dbReference>
<evidence type="ECO:0000256" key="4">
    <source>
        <dbReference type="ARBA" id="ARBA00021095"/>
    </source>
</evidence>
<evidence type="ECO:0000256" key="13">
    <source>
        <dbReference type="ARBA" id="ARBA00023136"/>
    </source>
</evidence>
<evidence type="ECO:0000313" key="17">
    <source>
        <dbReference type="EMBL" id="WMQ53178.1"/>
    </source>
</evidence>
<gene>
    <name evidence="17" type="primary">nad6</name>
</gene>
<sequence length="167" mass="19031">MLLMTPLILLLSFLFTQLKHPLALGLVLLLQTITISVITGTSTYSFWFSYIIFLIFLGGMLVLFIYVASLASNESFSFSLKSFILYSFFFILLTFITFFIDPLISPSSSALPTSSISSNLSTPFFISWIYNYNFVNFTLFIIMYLLLTLIVVVKITNFTKSPLRLQN</sequence>
<keyword evidence="6" id="KW-0679">Respiratory chain</keyword>
<keyword evidence="9" id="KW-0249">Electron transport</keyword>
<dbReference type="PANTHER" id="PTHR11435:SF1">
    <property type="entry name" value="NADH-UBIQUINONE OXIDOREDUCTASE CHAIN 6"/>
    <property type="match status" value="1"/>
</dbReference>
<name>A0AA51RF44_9EUCA</name>
<dbReference type="EC" id="7.1.1.2" evidence="3"/>
<dbReference type="InterPro" id="IPR050269">
    <property type="entry name" value="ComplexI_Subunit6"/>
</dbReference>
<feature type="transmembrane region" description="Helical" evidence="16">
    <location>
        <begin position="134"/>
        <end position="155"/>
    </location>
</feature>
<proteinExistence type="inferred from homology"/>
<comment type="similarity">
    <text evidence="2">Belongs to the complex I subunit 6 family.</text>
</comment>
<evidence type="ECO:0000256" key="1">
    <source>
        <dbReference type="ARBA" id="ARBA00004225"/>
    </source>
</evidence>
<dbReference type="GO" id="GO:0031966">
    <property type="term" value="C:mitochondrial membrane"/>
    <property type="evidence" value="ECO:0007669"/>
    <property type="project" value="UniProtKB-SubCell"/>
</dbReference>
<organism evidence="17">
    <name type="scientific">Trapezia garthi</name>
    <dbReference type="NCBI Taxonomy" id="3073166"/>
    <lineage>
        <taxon>Eukaryota</taxon>
        <taxon>Metazoa</taxon>
        <taxon>Ecdysozoa</taxon>
        <taxon>Arthropoda</taxon>
        <taxon>Crustacea</taxon>
        <taxon>Multicrustacea</taxon>
        <taxon>Malacostraca</taxon>
        <taxon>Eumalacostraca</taxon>
        <taxon>Eucarida</taxon>
        <taxon>Decapoda</taxon>
        <taxon>Pleocyemata</taxon>
        <taxon>Brachyura</taxon>
        <taxon>Eubrachyura</taxon>
        <taxon>Xanthoidea</taxon>
        <taxon>Trapeziidae</taxon>
        <taxon>Trapezia</taxon>
    </lineage>
</organism>
<evidence type="ECO:0000256" key="15">
    <source>
        <dbReference type="ARBA" id="ARBA00049551"/>
    </source>
</evidence>
<feature type="transmembrane region" description="Helical" evidence="16">
    <location>
        <begin position="47"/>
        <end position="71"/>
    </location>
</feature>
<comment type="subcellular location">
    <subcellularLocation>
        <location evidence="1">Mitochondrion membrane</location>
        <topology evidence="1">Multi-pass membrane protein</topology>
    </subcellularLocation>
</comment>